<evidence type="ECO:0000313" key="2">
    <source>
        <dbReference type="EMBL" id="KAJ0206607.1"/>
    </source>
</evidence>
<reference evidence="2 3" key="1">
    <citation type="journal article" date="2017" name="Nat. Commun.">
        <title>Genome assembly with in vitro proximity ligation data and whole-genome triplication in lettuce.</title>
        <authorList>
            <person name="Reyes-Chin-Wo S."/>
            <person name="Wang Z."/>
            <person name="Yang X."/>
            <person name="Kozik A."/>
            <person name="Arikit S."/>
            <person name="Song C."/>
            <person name="Xia L."/>
            <person name="Froenicke L."/>
            <person name="Lavelle D.O."/>
            <person name="Truco M.J."/>
            <person name="Xia R."/>
            <person name="Zhu S."/>
            <person name="Xu C."/>
            <person name="Xu H."/>
            <person name="Xu X."/>
            <person name="Cox K."/>
            <person name="Korf I."/>
            <person name="Meyers B.C."/>
            <person name="Michelmore R.W."/>
        </authorList>
    </citation>
    <scope>NUCLEOTIDE SEQUENCE [LARGE SCALE GENOMIC DNA]</scope>
    <source>
        <strain evidence="3">cv. Salinas</strain>
        <tissue evidence="2">Seedlings</tissue>
    </source>
</reference>
<evidence type="ECO:0000256" key="1">
    <source>
        <dbReference type="SAM" id="MobiDB-lite"/>
    </source>
</evidence>
<sequence>MLDRLHKKWLANSSLVTEEVVIPNSPSPSESNMHSTMNPPYSETLIPPISSLIKKNVKMESGSRKPPSSSTRAVVKGLSLKRKTSSEKDLAPMSPTFVESEALVVTEVSQPLSRDTSFVEPPSDLNPPTSGIKLIPCSGKEASIPTLVKLAVSLPQFQRLFTTTSIHRSIELTSGLSKSIHFQNEMKNLNEDLRIKADDAISCRLTLTKELEEKTHQFESLKLRFTEKVFELEISCSDKDICSKMLEEELVVQKGLLADRDAQTLRLNQDQTSFLQNESCFTLAAEVRASELELWWLVQEGIPSFVHDLLNYADFRDVNVAVQTIAIQFDLHQACVEMNETYVDALEGKNVLYSYPKTQHQVLDRFASMVSYKYSLFKLLEGYVVDVSVFKLKSGALDPSLNRDGASGNV</sequence>
<dbReference type="Proteomes" id="UP000235145">
    <property type="component" value="Unassembled WGS sequence"/>
</dbReference>
<keyword evidence="3" id="KW-1185">Reference proteome</keyword>
<accession>A0A9R1VKR5</accession>
<dbReference type="AlphaFoldDB" id="A0A9R1VKR5"/>
<name>A0A9R1VKR5_LACSA</name>
<proteinExistence type="predicted"/>
<feature type="compositionally biased region" description="Polar residues" evidence="1">
    <location>
        <begin position="27"/>
        <end position="41"/>
    </location>
</feature>
<evidence type="ECO:0000313" key="3">
    <source>
        <dbReference type="Proteomes" id="UP000235145"/>
    </source>
</evidence>
<dbReference type="EMBL" id="NBSK02000005">
    <property type="protein sequence ID" value="KAJ0206607.1"/>
    <property type="molecule type" value="Genomic_DNA"/>
</dbReference>
<feature type="region of interest" description="Disordered" evidence="1">
    <location>
        <begin position="21"/>
        <end position="43"/>
    </location>
</feature>
<comment type="caution">
    <text evidence="2">The sequence shown here is derived from an EMBL/GenBank/DDBJ whole genome shotgun (WGS) entry which is preliminary data.</text>
</comment>
<feature type="region of interest" description="Disordered" evidence="1">
    <location>
        <begin position="57"/>
        <end position="88"/>
    </location>
</feature>
<gene>
    <name evidence="2" type="ORF">LSAT_V11C500271420</name>
</gene>
<protein>
    <submittedName>
        <fullName evidence="2">Uncharacterized protein</fullName>
    </submittedName>
</protein>
<organism evidence="2 3">
    <name type="scientific">Lactuca sativa</name>
    <name type="common">Garden lettuce</name>
    <dbReference type="NCBI Taxonomy" id="4236"/>
    <lineage>
        <taxon>Eukaryota</taxon>
        <taxon>Viridiplantae</taxon>
        <taxon>Streptophyta</taxon>
        <taxon>Embryophyta</taxon>
        <taxon>Tracheophyta</taxon>
        <taxon>Spermatophyta</taxon>
        <taxon>Magnoliopsida</taxon>
        <taxon>eudicotyledons</taxon>
        <taxon>Gunneridae</taxon>
        <taxon>Pentapetalae</taxon>
        <taxon>asterids</taxon>
        <taxon>campanulids</taxon>
        <taxon>Asterales</taxon>
        <taxon>Asteraceae</taxon>
        <taxon>Cichorioideae</taxon>
        <taxon>Cichorieae</taxon>
        <taxon>Lactucinae</taxon>
        <taxon>Lactuca</taxon>
    </lineage>
</organism>